<keyword evidence="2" id="KW-1185">Reference proteome</keyword>
<name>A0ABS2P2S9_9BACI</name>
<dbReference type="EMBL" id="JAFBED010000006">
    <property type="protein sequence ID" value="MBM7621225.1"/>
    <property type="molecule type" value="Genomic_DNA"/>
</dbReference>
<evidence type="ECO:0000313" key="1">
    <source>
        <dbReference type="EMBL" id="MBM7621225.1"/>
    </source>
</evidence>
<dbReference type="Proteomes" id="UP000737402">
    <property type="component" value="Unassembled WGS sequence"/>
</dbReference>
<reference evidence="1 2" key="1">
    <citation type="submission" date="2021-01" db="EMBL/GenBank/DDBJ databases">
        <title>Genomic Encyclopedia of Type Strains, Phase IV (KMG-IV): sequencing the most valuable type-strain genomes for metagenomic binning, comparative biology and taxonomic classification.</title>
        <authorList>
            <person name="Goeker M."/>
        </authorList>
    </citation>
    <scope>NUCLEOTIDE SEQUENCE [LARGE SCALE GENOMIC DNA]</scope>
    <source>
        <strain evidence="1 2">DSM 25879</strain>
    </source>
</reference>
<protein>
    <recommendedName>
        <fullName evidence="3">VCBS repeat-containing protein</fullName>
    </recommendedName>
</protein>
<proteinExistence type="predicted"/>
<evidence type="ECO:0008006" key="3">
    <source>
        <dbReference type="Google" id="ProtNLM"/>
    </source>
</evidence>
<gene>
    <name evidence="1" type="ORF">JOC95_003098</name>
</gene>
<organism evidence="1 2">
    <name type="scientific">Sutcliffiella tianshenii</name>
    <dbReference type="NCBI Taxonomy" id="1463404"/>
    <lineage>
        <taxon>Bacteria</taxon>
        <taxon>Bacillati</taxon>
        <taxon>Bacillota</taxon>
        <taxon>Bacilli</taxon>
        <taxon>Bacillales</taxon>
        <taxon>Bacillaceae</taxon>
        <taxon>Sutcliffiella</taxon>
    </lineage>
</organism>
<evidence type="ECO:0000313" key="2">
    <source>
        <dbReference type="Proteomes" id="UP000737402"/>
    </source>
</evidence>
<comment type="caution">
    <text evidence="1">The sequence shown here is derived from an EMBL/GenBank/DDBJ whole genome shotgun (WGS) entry which is preliminary data.</text>
</comment>
<accession>A0ABS2P2S9</accession>
<sequence>MIIAFLFFIVSTVNSVTKNITVNTDALNEEKEKILGSIPEAKLTFYAQENEGNLVNFRMSVNGQTKYFPYWRNVSNETYAPQFLYNDINGDGKKELIVILTQGYGTGVLEQNVHVLHQTRTNAGEAYREIIVDDPRTILLKNVRTNLTKSEAIITILNRKKTYNIEKIVTGPEGLFSNIVTDNLISYEVVENHLIAKMGAQIGPGILIGSFYITYEYKDGFYQMESIEFRWGE</sequence>